<dbReference type="Pfam" id="PF01344">
    <property type="entry name" value="Kelch_1"/>
    <property type="match status" value="1"/>
</dbReference>
<comment type="caution">
    <text evidence="3">The sequence shown here is derived from an EMBL/GenBank/DDBJ whole genome shotgun (WGS) entry which is preliminary data.</text>
</comment>
<evidence type="ECO:0000313" key="3">
    <source>
        <dbReference type="EMBL" id="KAJ4823032.1"/>
    </source>
</evidence>
<dbReference type="InterPro" id="IPR006652">
    <property type="entry name" value="Kelch_1"/>
</dbReference>
<reference evidence="3" key="1">
    <citation type="submission" date="2022-02" db="EMBL/GenBank/DDBJ databases">
        <authorList>
            <person name="Henning P.M."/>
            <person name="McCubbin A.G."/>
            <person name="Shore J.S."/>
        </authorList>
    </citation>
    <scope>NUCLEOTIDE SEQUENCE</scope>
    <source>
        <strain evidence="3">F60SS</strain>
        <tissue evidence="3">Leaves</tissue>
    </source>
</reference>
<dbReference type="AlphaFoldDB" id="A0A9Q0F1U2"/>
<keyword evidence="1" id="KW-0880">Kelch repeat</keyword>
<accession>A0A9Q0F1U2</accession>
<dbReference type="PANTHER" id="PTHR46344:SF27">
    <property type="entry name" value="KELCH REPEAT SUPERFAMILY PROTEIN"/>
    <property type="match status" value="1"/>
</dbReference>
<evidence type="ECO:0000256" key="2">
    <source>
        <dbReference type="ARBA" id="ARBA00022737"/>
    </source>
</evidence>
<evidence type="ECO:0000256" key="1">
    <source>
        <dbReference type="ARBA" id="ARBA00022441"/>
    </source>
</evidence>
<dbReference type="PANTHER" id="PTHR46344">
    <property type="entry name" value="OS02G0202900 PROTEIN"/>
    <property type="match status" value="1"/>
</dbReference>
<gene>
    <name evidence="3" type="ORF">Tsubulata_012348</name>
</gene>
<keyword evidence="2" id="KW-0677">Repeat</keyword>
<dbReference type="InterPro" id="IPR015915">
    <property type="entry name" value="Kelch-typ_b-propeller"/>
</dbReference>
<dbReference type="EMBL" id="JAKUCV010007534">
    <property type="protein sequence ID" value="KAJ4823032.1"/>
    <property type="molecule type" value="Genomic_DNA"/>
</dbReference>
<proteinExistence type="predicted"/>
<dbReference type="OrthoDB" id="45365at2759"/>
<organism evidence="3 4">
    <name type="scientific">Turnera subulata</name>
    <dbReference type="NCBI Taxonomy" id="218843"/>
    <lineage>
        <taxon>Eukaryota</taxon>
        <taxon>Viridiplantae</taxon>
        <taxon>Streptophyta</taxon>
        <taxon>Embryophyta</taxon>
        <taxon>Tracheophyta</taxon>
        <taxon>Spermatophyta</taxon>
        <taxon>Magnoliopsida</taxon>
        <taxon>eudicotyledons</taxon>
        <taxon>Gunneridae</taxon>
        <taxon>Pentapetalae</taxon>
        <taxon>rosids</taxon>
        <taxon>fabids</taxon>
        <taxon>Malpighiales</taxon>
        <taxon>Passifloraceae</taxon>
        <taxon>Turnera</taxon>
    </lineage>
</organism>
<reference evidence="3" key="2">
    <citation type="journal article" date="2023" name="Plants (Basel)">
        <title>Annotation of the Turnera subulata (Passifloraceae) Draft Genome Reveals the S-Locus Evolved after the Divergence of Turneroideae from Passifloroideae in a Stepwise Manner.</title>
        <authorList>
            <person name="Henning P.M."/>
            <person name="Roalson E.H."/>
            <person name="Mir W."/>
            <person name="McCubbin A.G."/>
            <person name="Shore J.S."/>
        </authorList>
    </citation>
    <scope>NUCLEOTIDE SEQUENCE</scope>
    <source>
        <strain evidence="3">F60SS</strain>
    </source>
</reference>
<dbReference type="Proteomes" id="UP001141552">
    <property type="component" value="Unassembled WGS sequence"/>
</dbReference>
<sequence length="115" mass="12662">MMGAGESREEQKLFQLYVVGGDIKIPSSFPSASQRLQTVRSLDLSSCRVWVRKPPMLLPRRKPSVVAVGGKLYVLGGVSDSGRHPWGEVYDPGSNTWEAFLILHSFPNSGSCRRG</sequence>
<dbReference type="SUPFAM" id="SSF117281">
    <property type="entry name" value="Kelch motif"/>
    <property type="match status" value="1"/>
</dbReference>
<dbReference type="Gene3D" id="2.120.10.80">
    <property type="entry name" value="Kelch-type beta propeller"/>
    <property type="match status" value="1"/>
</dbReference>
<evidence type="ECO:0000313" key="4">
    <source>
        <dbReference type="Proteomes" id="UP001141552"/>
    </source>
</evidence>
<protein>
    <submittedName>
        <fullName evidence="3">Uncharacterized protein</fullName>
    </submittedName>
</protein>
<name>A0A9Q0F1U2_9ROSI</name>
<keyword evidence="4" id="KW-1185">Reference proteome</keyword>